<feature type="compositionally biased region" description="Basic and acidic residues" evidence="1">
    <location>
        <begin position="1"/>
        <end position="10"/>
    </location>
</feature>
<dbReference type="AlphaFoldDB" id="A0A915L2Q4"/>
<keyword evidence="2" id="KW-1185">Reference proteome</keyword>
<dbReference type="Proteomes" id="UP000887565">
    <property type="component" value="Unplaced"/>
</dbReference>
<evidence type="ECO:0000313" key="3">
    <source>
        <dbReference type="WBParaSite" id="nRc.2.0.1.t44772-RA"/>
    </source>
</evidence>
<evidence type="ECO:0000313" key="2">
    <source>
        <dbReference type="Proteomes" id="UP000887565"/>
    </source>
</evidence>
<feature type="region of interest" description="Disordered" evidence="1">
    <location>
        <begin position="1"/>
        <end position="32"/>
    </location>
</feature>
<accession>A0A915L2Q4</accession>
<organism evidence="2 3">
    <name type="scientific">Romanomermis culicivorax</name>
    <name type="common">Nematode worm</name>
    <dbReference type="NCBI Taxonomy" id="13658"/>
    <lineage>
        <taxon>Eukaryota</taxon>
        <taxon>Metazoa</taxon>
        <taxon>Ecdysozoa</taxon>
        <taxon>Nematoda</taxon>
        <taxon>Enoplea</taxon>
        <taxon>Dorylaimia</taxon>
        <taxon>Mermithida</taxon>
        <taxon>Mermithoidea</taxon>
        <taxon>Mermithidae</taxon>
        <taxon>Romanomermis</taxon>
    </lineage>
</organism>
<reference evidence="3" key="1">
    <citation type="submission" date="2022-11" db="UniProtKB">
        <authorList>
            <consortium name="WormBaseParasite"/>
        </authorList>
    </citation>
    <scope>IDENTIFICATION</scope>
</reference>
<protein>
    <submittedName>
        <fullName evidence="3">Uncharacterized protein</fullName>
    </submittedName>
</protein>
<feature type="compositionally biased region" description="Polar residues" evidence="1">
    <location>
        <begin position="11"/>
        <end position="32"/>
    </location>
</feature>
<dbReference type="WBParaSite" id="nRc.2.0.1.t44772-RA">
    <property type="protein sequence ID" value="nRc.2.0.1.t44772-RA"/>
    <property type="gene ID" value="nRc.2.0.1.g44772"/>
</dbReference>
<sequence length="168" mass="18652">MNLRHLEQKTTRSNHVMPNQRSNAQHPSSTTSDKIWQLQSEMVRLMAHIARITAQQQSSASRNLTPPTQPLVHIQNAGDHPLGAHLQICSFHGRCTHNNASWEAQHPNSAGPSNTTANSSFVTKAMWAIWSVDLAKKYPHLPWALLNEPFEVDALTAADVVLLTPMAL</sequence>
<evidence type="ECO:0000256" key="1">
    <source>
        <dbReference type="SAM" id="MobiDB-lite"/>
    </source>
</evidence>
<name>A0A915L2Q4_ROMCU</name>
<proteinExistence type="predicted"/>